<feature type="signal peptide" evidence="2">
    <location>
        <begin position="1"/>
        <end position="20"/>
    </location>
</feature>
<evidence type="ECO:0000256" key="1">
    <source>
        <dbReference type="SAM" id="MobiDB-lite"/>
    </source>
</evidence>
<keyword evidence="4" id="KW-1185">Reference proteome</keyword>
<evidence type="ECO:0000313" key="3">
    <source>
        <dbReference type="EMBL" id="MDQ7247466.1"/>
    </source>
</evidence>
<dbReference type="RefSeq" id="WP_379954868.1">
    <property type="nucleotide sequence ID" value="NZ_JAUYVI010000002.1"/>
</dbReference>
<comment type="caution">
    <text evidence="3">The sequence shown here is derived from an EMBL/GenBank/DDBJ whole genome shotgun (WGS) entry which is preliminary data.</text>
</comment>
<reference evidence="4" key="1">
    <citation type="submission" date="2023-08" db="EMBL/GenBank/DDBJ databases">
        <title>Rhodospirillaceae gen. nov., a novel taxon isolated from the Yangtze River Yuezi River estuary sludge.</title>
        <authorList>
            <person name="Ruan L."/>
        </authorList>
    </citation>
    <scope>NUCLEOTIDE SEQUENCE [LARGE SCALE GENOMIC DNA]</scope>
    <source>
        <strain evidence="4">R-7</strain>
    </source>
</reference>
<dbReference type="Gene3D" id="3.90.730.10">
    <property type="entry name" value="Ribonuclease T2-like"/>
    <property type="match status" value="1"/>
</dbReference>
<gene>
    <name evidence="3" type="ORF">Q8A70_07295</name>
</gene>
<organism evidence="3 4">
    <name type="scientific">Dongia sedimenti</name>
    <dbReference type="NCBI Taxonomy" id="3064282"/>
    <lineage>
        <taxon>Bacteria</taxon>
        <taxon>Pseudomonadati</taxon>
        <taxon>Pseudomonadota</taxon>
        <taxon>Alphaproteobacteria</taxon>
        <taxon>Rhodospirillales</taxon>
        <taxon>Dongiaceae</taxon>
        <taxon>Dongia</taxon>
    </lineage>
</organism>
<feature type="region of interest" description="Disordered" evidence="1">
    <location>
        <begin position="243"/>
        <end position="286"/>
    </location>
</feature>
<feature type="chain" id="PRO_5045291212" evidence="2">
    <location>
        <begin position="21"/>
        <end position="286"/>
    </location>
</feature>
<dbReference type="SUPFAM" id="SSF55895">
    <property type="entry name" value="Ribonuclease Rh-like"/>
    <property type="match status" value="1"/>
</dbReference>
<feature type="compositionally biased region" description="Pro residues" evidence="1">
    <location>
        <begin position="252"/>
        <end position="266"/>
    </location>
</feature>
<protein>
    <submittedName>
        <fullName evidence="3">Uncharacterized protein</fullName>
    </submittedName>
</protein>
<dbReference type="Proteomes" id="UP001230156">
    <property type="component" value="Unassembled WGS sequence"/>
</dbReference>
<name>A0ABU0YK99_9PROT</name>
<evidence type="ECO:0000313" key="4">
    <source>
        <dbReference type="Proteomes" id="UP001230156"/>
    </source>
</evidence>
<accession>A0ABU0YK99</accession>
<sequence length="286" mass="31465">MRRWVLALLFLAGLSPAARADVTDHYALLMVWMPGLCKFEPDRAECKELTLRRYDGLNLAFMALQSARPSNASNTFCYTMLDDESMDRSRKWCDMYQPKIPDTLTLQLKTLMPVMQSCQDRGLWARYASCTMYSAADYYSRAIKLARSVAATQLNSKIAAAVGATAKQSELLEAFKADFGDEKVNAVDFICRKLGNTSHLLQVRISVTARALTRGLNKEMLWKPVNPLRRGCPENFVVDAPPVPIAGAEAPPAKPAPPPGQPPAPDSVPVGPVETAPLEPQGPVVR</sequence>
<proteinExistence type="predicted"/>
<evidence type="ECO:0000256" key="2">
    <source>
        <dbReference type="SAM" id="SignalP"/>
    </source>
</evidence>
<dbReference type="EMBL" id="JAUYVI010000002">
    <property type="protein sequence ID" value="MDQ7247466.1"/>
    <property type="molecule type" value="Genomic_DNA"/>
</dbReference>
<keyword evidence="2" id="KW-0732">Signal</keyword>
<dbReference type="InterPro" id="IPR036430">
    <property type="entry name" value="RNase_T2-like_sf"/>
</dbReference>